<dbReference type="EMBL" id="JANPWB010000003">
    <property type="protein sequence ID" value="KAJ1196957.1"/>
    <property type="molecule type" value="Genomic_DNA"/>
</dbReference>
<gene>
    <name evidence="2" type="ORF">NDU88_000820</name>
</gene>
<protein>
    <submittedName>
        <fullName evidence="2">Uncharacterized protein</fullName>
    </submittedName>
</protein>
<dbReference type="Proteomes" id="UP001066276">
    <property type="component" value="Chromosome 2_1"/>
</dbReference>
<evidence type="ECO:0000313" key="3">
    <source>
        <dbReference type="Proteomes" id="UP001066276"/>
    </source>
</evidence>
<keyword evidence="3" id="KW-1185">Reference proteome</keyword>
<dbReference type="AlphaFoldDB" id="A0AAV7V6G8"/>
<evidence type="ECO:0000313" key="2">
    <source>
        <dbReference type="EMBL" id="KAJ1196957.1"/>
    </source>
</evidence>
<comment type="caution">
    <text evidence="2">The sequence shown here is derived from an EMBL/GenBank/DDBJ whole genome shotgun (WGS) entry which is preliminary data.</text>
</comment>
<feature type="region of interest" description="Disordered" evidence="1">
    <location>
        <begin position="66"/>
        <end position="89"/>
    </location>
</feature>
<evidence type="ECO:0000256" key="1">
    <source>
        <dbReference type="SAM" id="MobiDB-lite"/>
    </source>
</evidence>
<proteinExistence type="predicted"/>
<name>A0AAV7V6G8_PLEWA</name>
<accession>A0AAV7V6G8</accession>
<reference evidence="2" key="1">
    <citation type="journal article" date="2022" name="bioRxiv">
        <title>Sequencing and chromosome-scale assembly of the giantPleurodeles waltlgenome.</title>
        <authorList>
            <person name="Brown T."/>
            <person name="Elewa A."/>
            <person name="Iarovenko S."/>
            <person name="Subramanian E."/>
            <person name="Araus A.J."/>
            <person name="Petzold A."/>
            <person name="Susuki M."/>
            <person name="Suzuki K.-i.T."/>
            <person name="Hayashi T."/>
            <person name="Toyoda A."/>
            <person name="Oliveira C."/>
            <person name="Osipova E."/>
            <person name="Leigh N.D."/>
            <person name="Simon A."/>
            <person name="Yun M.H."/>
        </authorList>
    </citation>
    <scope>NUCLEOTIDE SEQUENCE</scope>
    <source>
        <strain evidence="2">20211129_DDA</strain>
        <tissue evidence="2">Liver</tissue>
    </source>
</reference>
<organism evidence="2 3">
    <name type="scientific">Pleurodeles waltl</name>
    <name type="common">Iberian ribbed newt</name>
    <dbReference type="NCBI Taxonomy" id="8319"/>
    <lineage>
        <taxon>Eukaryota</taxon>
        <taxon>Metazoa</taxon>
        <taxon>Chordata</taxon>
        <taxon>Craniata</taxon>
        <taxon>Vertebrata</taxon>
        <taxon>Euteleostomi</taxon>
        <taxon>Amphibia</taxon>
        <taxon>Batrachia</taxon>
        <taxon>Caudata</taxon>
        <taxon>Salamandroidea</taxon>
        <taxon>Salamandridae</taxon>
        <taxon>Pleurodelinae</taxon>
        <taxon>Pleurodeles</taxon>
    </lineage>
</organism>
<sequence length="89" mass="9616">MALPGAQHPLQGRPLCPGLWPTQCLKNIPRARARALHTVYAKTAAIMYAKTAAIMYAKTAIMHLKPGQNTSSGKSGNYVIGGKTLRKEQ</sequence>